<dbReference type="InterPro" id="IPR011990">
    <property type="entry name" value="TPR-like_helical_dom_sf"/>
</dbReference>
<accession>A0A0E2B5B5</accession>
<dbReference type="InterPro" id="IPR019734">
    <property type="entry name" value="TPR_rpt"/>
</dbReference>
<dbReference type="SUPFAM" id="SSF48452">
    <property type="entry name" value="TPR-like"/>
    <property type="match status" value="1"/>
</dbReference>
<dbReference type="AlphaFoldDB" id="A0A0E2B5B5"/>
<gene>
    <name evidence="1" type="ORF">LEP1GSC081_2955</name>
</gene>
<evidence type="ECO:0000313" key="2">
    <source>
        <dbReference type="Proteomes" id="UP000006253"/>
    </source>
</evidence>
<organism evidence="1 2">
    <name type="scientific">Leptospira kirschneri str. H1</name>
    <dbReference type="NCBI Taxonomy" id="1049966"/>
    <lineage>
        <taxon>Bacteria</taxon>
        <taxon>Pseudomonadati</taxon>
        <taxon>Spirochaetota</taxon>
        <taxon>Spirochaetia</taxon>
        <taxon>Leptospirales</taxon>
        <taxon>Leptospiraceae</taxon>
        <taxon>Leptospira</taxon>
    </lineage>
</organism>
<evidence type="ECO:0000313" key="1">
    <source>
        <dbReference type="EMBL" id="EKO16505.1"/>
    </source>
</evidence>
<dbReference type="Gene3D" id="1.25.40.10">
    <property type="entry name" value="Tetratricopeptide repeat domain"/>
    <property type="match status" value="1"/>
</dbReference>
<sequence length="450" mass="53253">MKIFSFIQAIFYRLLGLLKEPKPIDEKKNVFHSLLLVSKLPASSHILESILKLREGSRVLKNRKSRKFWLKVINHFLYLNPVRLRFYKLSCSNLILNRILNDLKKINFSFFQFVFHSYFQKILFYFLFVFAFTDQTIEAQIQIGGQYYSGLLWGENEILSPEYYNNGSFLRTEQDFILAAGRNWKGNPPPSQGSFQFEGKEILNSGLFNNEAVLLLEKGKTEDRLKAITMFEEGIRFDPKFFPFRYNLGRAYHLEKKYQKSIIQFEYASAEIPEYYRTFIHLGTLYEIVREPINATILWKKAVSLNKFHTEALLLLADHYIRTDLRNRALIYIKEAAKIDEQSPDARLGRARIELLSSKDLYAYRIFKNTELVDDLGQKKQYNKKFHFYYAETASKVGDYVTAADQYEQLLKYPNDPFFSEFSYKVIERRRDLAQRFAEIKSLEEENKNE</sequence>
<proteinExistence type="predicted"/>
<comment type="caution">
    <text evidence="1">The sequence shown here is derived from an EMBL/GenBank/DDBJ whole genome shotgun (WGS) entry which is preliminary data.</text>
</comment>
<name>A0A0E2B5B5_9LEPT</name>
<dbReference type="EMBL" id="AHMY02000025">
    <property type="protein sequence ID" value="EKO16505.1"/>
    <property type="molecule type" value="Genomic_DNA"/>
</dbReference>
<dbReference type="RefSeq" id="WP_004764938.1">
    <property type="nucleotide sequence ID" value="NZ_AHMY02000025.1"/>
</dbReference>
<dbReference type="SMART" id="SM00028">
    <property type="entry name" value="TPR"/>
    <property type="match status" value="4"/>
</dbReference>
<dbReference type="Proteomes" id="UP000006253">
    <property type="component" value="Unassembled WGS sequence"/>
</dbReference>
<reference evidence="1 2" key="1">
    <citation type="submission" date="2012-10" db="EMBL/GenBank/DDBJ databases">
        <authorList>
            <person name="Harkins D.M."/>
            <person name="Durkin A.S."/>
            <person name="Brinkac L.M."/>
            <person name="Selengut J.D."/>
            <person name="Sanka R."/>
            <person name="DePew J."/>
            <person name="Purushe J."/>
            <person name="Peacock S.J."/>
            <person name="Thaipadungpanit J."/>
            <person name="Wuthiekanun V.W."/>
            <person name="Day N.P."/>
            <person name="Vinetz J.M."/>
            <person name="Sutton G.G."/>
            <person name="Nelson W.C."/>
            <person name="Fouts D.E."/>
        </authorList>
    </citation>
    <scope>NUCLEOTIDE SEQUENCE [LARGE SCALE GENOMIC DNA]</scope>
    <source>
        <strain evidence="1 2">H1</strain>
    </source>
</reference>
<protein>
    <submittedName>
        <fullName evidence="1">Uncharacterized protein</fullName>
    </submittedName>
</protein>